<dbReference type="InterPro" id="IPR043132">
    <property type="entry name" value="BCAT-like_C"/>
</dbReference>
<gene>
    <name evidence="11" type="ORF">AG1IA_02683</name>
</gene>
<dbReference type="FunFam" id="3.30.470.10:FF:000005">
    <property type="entry name" value="Branched-chain-amino-acid aminotransferase"/>
    <property type="match status" value="1"/>
</dbReference>
<dbReference type="GO" id="GO:0009098">
    <property type="term" value="P:L-leucine biosynthetic process"/>
    <property type="evidence" value="ECO:0007669"/>
    <property type="project" value="TreeGrafter"/>
</dbReference>
<dbReference type="InterPro" id="IPR036038">
    <property type="entry name" value="Aminotransferase-like"/>
</dbReference>
<accession>L8X2I2</accession>
<keyword evidence="4 11" id="KW-0032">Aminotransferase</keyword>
<dbReference type="SUPFAM" id="SSF56752">
    <property type="entry name" value="D-aminoacid aminotransferase-like PLP-dependent enzymes"/>
    <property type="match status" value="1"/>
</dbReference>
<protein>
    <recommendedName>
        <fullName evidence="3">branched-chain-amino-acid transaminase</fullName>
        <ecNumber evidence="3">2.6.1.42</ecNumber>
    </recommendedName>
</protein>
<dbReference type="STRING" id="983506.L8X2I2"/>
<dbReference type="Proteomes" id="UP000011668">
    <property type="component" value="Unassembled WGS sequence"/>
</dbReference>
<evidence type="ECO:0000313" key="11">
    <source>
        <dbReference type="EMBL" id="ELU43287.1"/>
    </source>
</evidence>
<evidence type="ECO:0000256" key="8">
    <source>
        <dbReference type="ARBA" id="ARBA00023304"/>
    </source>
</evidence>
<dbReference type="GO" id="GO:0004084">
    <property type="term" value="F:branched-chain-amino-acid transaminase activity"/>
    <property type="evidence" value="ECO:0007669"/>
    <property type="project" value="UniProtKB-EC"/>
</dbReference>
<dbReference type="PIRSF" id="PIRSF006468">
    <property type="entry name" value="BCAT1"/>
    <property type="match status" value="1"/>
</dbReference>
<dbReference type="EC" id="2.6.1.42" evidence="3"/>
<dbReference type="OMA" id="LTEVFAC"/>
<comment type="caution">
    <text evidence="11">The sequence shown here is derived from an EMBL/GenBank/DDBJ whole genome shotgun (WGS) entry which is preliminary data.</text>
</comment>
<dbReference type="NCBIfam" id="TIGR01123">
    <property type="entry name" value="ilvE_II"/>
    <property type="match status" value="1"/>
</dbReference>
<evidence type="ECO:0000256" key="5">
    <source>
        <dbReference type="ARBA" id="ARBA00022605"/>
    </source>
</evidence>
<dbReference type="AlphaFoldDB" id="L8X2I2"/>
<sequence>MDGSACQYGPGGCAKLNRLLTRERKAATRPSYSHSCRSFSTSLSRWKVDLMTGDRLNSKSTRTSSPGPHPNHPTDHMITIPWNVISGWGTPKIIPYAPLSLDPSCTVLHYAQTVFEGMKAYRDENNKVTMFRPDMNMKRMNRSAARISLPTFDGEEMLEIIKTLVKLDSHWIPQEPGHSLYIRPTMSWVFSNLLGTQRALGVAPPTEALMFVICSPVGPYYKNGFKPVRLLATSNFIRAAPGGTGGYKLGANYAPGVVPQVLAAKEGYDQNLWLLGDEHYLTEVGTMNLLVVFKHPDGTTELATPPLEDVILPGVTRDSILALARDHESGKARIPGLPNDLKVRERHIKMEEVKAAAESGNLLEVFGAGTAAIVCPVKAIGYQGKDIDIPVGDQGMGPVCKAILDQIVARQMGTVESDWSVVVTEGTKGSLKGPKPIA</sequence>
<evidence type="ECO:0000256" key="10">
    <source>
        <dbReference type="SAM" id="MobiDB-lite"/>
    </source>
</evidence>
<feature type="region of interest" description="Disordered" evidence="10">
    <location>
        <begin position="54"/>
        <end position="75"/>
    </location>
</feature>
<dbReference type="OrthoDB" id="1732691at2759"/>
<comment type="similarity">
    <text evidence="2">Belongs to the class-IV pyridoxal-phosphate-dependent aminotransferase family.</text>
</comment>
<keyword evidence="8" id="KW-0100">Branched-chain amino acid biosynthesis</keyword>
<evidence type="ECO:0000256" key="6">
    <source>
        <dbReference type="ARBA" id="ARBA00022679"/>
    </source>
</evidence>
<evidence type="ECO:0000256" key="1">
    <source>
        <dbReference type="ARBA" id="ARBA00001933"/>
    </source>
</evidence>
<dbReference type="CDD" id="cd01557">
    <property type="entry name" value="BCAT_beta_family"/>
    <property type="match status" value="1"/>
</dbReference>
<dbReference type="GO" id="GO:0009099">
    <property type="term" value="P:L-valine biosynthetic process"/>
    <property type="evidence" value="ECO:0007669"/>
    <property type="project" value="TreeGrafter"/>
</dbReference>
<dbReference type="InterPro" id="IPR033939">
    <property type="entry name" value="BCAT_family"/>
</dbReference>
<comment type="cofactor">
    <cofactor evidence="1">
        <name>pyridoxal 5'-phosphate</name>
        <dbReference type="ChEBI" id="CHEBI:597326"/>
    </cofactor>
</comment>
<evidence type="ECO:0000256" key="2">
    <source>
        <dbReference type="ARBA" id="ARBA00009320"/>
    </source>
</evidence>
<dbReference type="Pfam" id="PF01063">
    <property type="entry name" value="Aminotran_4"/>
    <property type="match status" value="1"/>
</dbReference>
<evidence type="ECO:0000256" key="4">
    <source>
        <dbReference type="ARBA" id="ARBA00022576"/>
    </source>
</evidence>
<evidence type="ECO:0000256" key="3">
    <source>
        <dbReference type="ARBA" id="ARBA00013053"/>
    </source>
</evidence>
<dbReference type="NCBIfam" id="NF009897">
    <property type="entry name" value="PRK13357.1"/>
    <property type="match status" value="1"/>
</dbReference>
<dbReference type="Gene3D" id="3.30.470.10">
    <property type="match status" value="1"/>
</dbReference>
<organism evidence="11 12">
    <name type="scientific">Thanatephorus cucumeris (strain AG1-IA)</name>
    <name type="common">Rice sheath blight fungus</name>
    <name type="synonym">Rhizoctonia solani</name>
    <dbReference type="NCBI Taxonomy" id="983506"/>
    <lineage>
        <taxon>Eukaryota</taxon>
        <taxon>Fungi</taxon>
        <taxon>Dikarya</taxon>
        <taxon>Basidiomycota</taxon>
        <taxon>Agaricomycotina</taxon>
        <taxon>Agaricomycetes</taxon>
        <taxon>Cantharellales</taxon>
        <taxon>Ceratobasidiaceae</taxon>
        <taxon>Rhizoctonia</taxon>
        <taxon>Rhizoctonia solani AG-1</taxon>
    </lineage>
</organism>
<dbReference type="InterPro" id="IPR005786">
    <property type="entry name" value="B_amino_transII"/>
</dbReference>
<evidence type="ECO:0000313" key="12">
    <source>
        <dbReference type="Proteomes" id="UP000011668"/>
    </source>
</evidence>
<dbReference type="FunFam" id="3.20.10.10:FF:000004">
    <property type="entry name" value="Branched-chain-amino-acid aminotransferase"/>
    <property type="match status" value="1"/>
</dbReference>
<dbReference type="Gene3D" id="3.20.10.10">
    <property type="entry name" value="D-amino Acid Aminotransferase, subunit A, domain 2"/>
    <property type="match status" value="1"/>
</dbReference>
<dbReference type="EMBL" id="AFRT01000583">
    <property type="protein sequence ID" value="ELU43287.1"/>
    <property type="molecule type" value="Genomic_DNA"/>
</dbReference>
<evidence type="ECO:0000256" key="7">
    <source>
        <dbReference type="ARBA" id="ARBA00022898"/>
    </source>
</evidence>
<keyword evidence="7" id="KW-0663">Pyridoxal phosphate</keyword>
<dbReference type="PANTHER" id="PTHR11825">
    <property type="entry name" value="SUBGROUP IIII AMINOTRANSFERASE"/>
    <property type="match status" value="1"/>
</dbReference>
<proteinExistence type="inferred from homology"/>
<dbReference type="GO" id="GO:0005739">
    <property type="term" value="C:mitochondrion"/>
    <property type="evidence" value="ECO:0007669"/>
    <property type="project" value="TreeGrafter"/>
</dbReference>
<feature type="modified residue" description="N6-(pyridoxal phosphate)lysine" evidence="9">
    <location>
        <position position="248"/>
    </location>
</feature>
<dbReference type="InterPro" id="IPR001544">
    <property type="entry name" value="Aminotrans_IV"/>
</dbReference>
<name>L8X2I2_THACA</name>
<keyword evidence="6 11" id="KW-0808">Transferase</keyword>
<keyword evidence="5" id="KW-0028">Amino-acid biosynthesis</keyword>
<keyword evidence="12" id="KW-1185">Reference proteome</keyword>
<reference evidence="11 12" key="1">
    <citation type="journal article" date="2013" name="Nat. Commun.">
        <title>The evolution and pathogenic mechanisms of the rice sheath blight pathogen.</title>
        <authorList>
            <person name="Zheng A."/>
            <person name="Lin R."/>
            <person name="Xu L."/>
            <person name="Qin P."/>
            <person name="Tang C."/>
            <person name="Ai P."/>
            <person name="Zhang D."/>
            <person name="Liu Y."/>
            <person name="Sun Z."/>
            <person name="Feng H."/>
            <person name="Wang Y."/>
            <person name="Chen Y."/>
            <person name="Liang X."/>
            <person name="Fu R."/>
            <person name="Li Q."/>
            <person name="Zhang J."/>
            <person name="Yu X."/>
            <person name="Xie Z."/>
            <person name="Ding L."/>
            <person name="Guan P."/>
            <person name="Tang J."/>
            <person name="Liang Y."/>
            <person name="Wang S."/>
            <person name="Deng Q."/>
            <person name="Li S."/>
            <person name="Zhu J."/>
            <person name="Wang L."/>
            <person name="Liu H."/>
            <person name="Li P."/>
        </authorList>
    </citation>
    <scope>NUCLEOTIDE SEQUENCE [LARGE SCALE GENOMIC DNA]</scope>
    <source>
        <strain evidence="12">AG-1 IA</strain>
    </source>
</reference>
<dbReference type="InterPro" id="IPR043131">
    <property type="entry name" value="BCAT-like_N"/>
</dbReference>
<evidence type="ECO:0000256" key="9">
    <source>
        <dbReference type="PIRSR" id="PIRSR006468-1"/>
    </source>
</evidence>
<dbReference type="HOGENOM" id="CLU_031922_0_1_1"/>
<dbReference type="PANTHER" id="PTHR11825:SF44">
    <property type="entry name" value="BRANCHED-CHAIN-AMINO-ACID AMINOTRANSFERASE"/>
    <property type="match status" value="1"/>
</dbReference>